<reference evidence="3" key="1">
    <citation type="submission" date="2011-07" db="EMBL/GenBank/DDBJ databases">
        <authorList>
            <consortium name="Caenorhabditis brenneri Sequencing and Analysis Consortium"/>
            <person name="Wilson R.K."/>
        </authorList>
    </citation>
    <scope>NUCLEOTIDE SEQUENCE [LARGE SCALE GENOMIC DNA]</scope>
    <source>
        <strain evidence="3">PB2801</strain>
    </source>
</reference>
<name>G0MFP2_CAEBE</name>
<organism evidence="3">
    <name type="scientific">Caenorhabditis brenneri</name>
    <name type="common">Nematode worm</name>
    <dbReference type="NCBI Taxonomy" id="135651"/>
    <lineage>
        <taxon>Eukaryota</taxon>
        <taxon>Metazoa</taxon>
        <taxon>Ecdysozoa</taxon>
        <taxon>Nematoda</taxon>
        <taxon>Chromadorea</taxon>
        <taxon>Rhabditida</taxon>
        <taxon>Rhabditina</taxon>
        <taxon>Rhabditomorpha</taxon>
        <taxon>Rhabditoidea</taxon>
        <taxon>Rhabditidae</taxon>
        <taxon>Peloderinae</taxon>
        <taxon>Caenorhabditis</taxon>
    </lineage>
</organism>
<protein>
    <submittedName>
        <fullName evidence="2">Uncharacterized protein</fullName>
    </submittedName>
</protein>
<evidence type="ECO:0000313" key="2">
    <source>
        <dbReference type="EMBL" id="EGT54324.1"/>
    </source>
</evidence>
<dbReference type="AlphaFoldDB" id="G0MFP2"/>
<accession>G0MFP2</accession>
<feature type="chain" id="PRO_5003403180" evidence="1">
    <location>
        <begin position="22"/>
        <end position="221"/>
    </location>
</feature>
<keyword evidence="1" id="KW-0732">Signal</keyword>
<evidence type="ECO:0000313" key="3">
    <source>
        <dbReference type="Proteomes" id="UP000008068"/>
    </source>
</evidence>
<dbReference type="EMBL" id="GL379792">
    <property type="protein sequence ID" value="EGT54324.1"/>
    <property type="molecule type" value="Genomic_DNA"/>
</dbReference>
<proteinExistence type="predicted"/>
<dbReference type="InParanoid" id="G0MFP2"/>
<dbReference type="OrthoDB" id="5905259at2759"/>
<gene>
    <name evidence="2" type="ORF">CAEBREN_14574</name>
</gene>
<sequence>MVKLLLQTLLVIGSIVPTACSVVMSPSPPKPPDVVKCGLDHNELVDLIKVHNNNRIKVAEEKQIANMHEIRYNSDLERSISCSKDGYQCQTTDKLETDSGKIHPLQTEFAFCDTTTWESYTVKSPFSDMSSLGYTSVRSRRVVFAPKNTEAESEVKHGPPGSQCPNGKAASGLCKASWNTEPAIPDVPPPTIQPAVETENGARVTYTFCLIPLLILLVQQF</sequence>
<evidence type="ECO:0000256" key="1">
    <source>
        <dbReference type="SAM" id="SignalP"/>
    </source>
</evidence>
<dbReference type="HOGENOM" id="CLU_080244_0_0_1"/>
<dbReference type="Proteomes" id="UP000008068">
    <property type="component" value="Unassembled WGS sequence"/>
</dbReference>
<feature type="signal peptide" evidence="1">
    <location>
        <begin position="1"/>
        <end position="21"/>
    </location>
</feature>
<keyword evidence="3" id="KW-1185">Reference proteome</keyword>